<dbReference type="Pfam" id="PF10568">
    <property type="entry name" value="Tom37"/>
    <property type="match status" value="1"/>
</dbReference>
<evidence type="ECO:0000256" key="3">
    <source>
        <dbReference type="ARBA" id="ARBA00022448"/>
    </source>
</evidence>
<evidence type="ECO:0000259" key="11">
    <source>
        <dbReference type="PROSITE" id="PS51192"/>
    </source>
</evidence>
<keyword evidence="4" id="KW-0547">Nucleotide-binding</keyword>
<evidence type="ECO:0000313" key="15">
    <source>
        <dbReference type="WBParaSite" id="HPLM_0000487901-mRNA-1"/>
    </source>
</evidence>
<keyword evidence="6" id="KW-0067">ATP-binding</keyword>
<proteinExistence type="inferred from homology"/>
<dbReference type="InterPro" id="IPR050931">
    <property type="entry name" value="Mito_Protein_Transport_Metaxin"/>
</dbReference>
<feature type="domain" description="Helicase C-terminal" evidence="12">
    <location>
        <begin position="249"/>
        <end position="395"/>
    </location>
</feature>
<evidence type="ECO:0000313" key="13">
    <source>
        <dbReference type="EMBL" id="VDO24188.1"/>
    </source>
</evidence>
<evidence type="ECO:0000259" key="12">
    <source>
        <dbReference type="PROSITE" id="PS51194"/>
    </source>
</evidence>
<keyword evidence="5" id="KW-1000">Mitochondrion outer membrane</keyword>
<dbReference type="InterPro" id="IPR019564">
    <property type="entry name" value="Sam37/metaxin_N"/>
</dbReference>
<dbReference type="InterPro" id="IPR001650">
    <property type="entry name" value="Helicase_C-like"/>
</dbReference>
<feature type="domain" description="Helicase ATP-binding" evidence="11">
    <location>
        <begin position="151"/>
        <end position="307"/>
    </location>
</feature>
<dbReference type="InterPro" id="IPR027417">
    <property type="entry name" value="P-loop_NTPase"/>
</dbReference>
<dbReference type="WBParaSite" id="HPLM_0000487901-mRNA-1">
    <property type="protein sequence ID" value="HPLM_0000487901-mRNA-1"/>
    <property type="gene ID" value="HPLM_0000487901"/>
</dbReference>
<dbReference type="InterPro" id="IPR036282">
    <property type="entry name" value="Glutathione-S-Trfase_C_sf"/>
</dbReference>
<keyword evidence="9" id="KW-0472">Membrane</keyword>
<dbReference type="PANTHER" id="PTHR12289:SF38">
    <property type="entry name" value="METAXIN-2"/>
    <property type="match status" value="1"/>
</dbReference>
<reference evidence="15" key="1">
    <citation type="submission" date="2017-02" db="UniProtKB">
        <authorList>
            <consortium name="WormBaseParasite"/>
        </authorList>
    </citation>
    <scope>IDENTIFICATION</scope>
</reference>
<keyword evidence="7" id="KW-0653">Protein transport</keyword>
<evidence type="ECO:0000256" key="4">
    <source>
        <dbReference type="ARBA" id="ARBA00022741"/>
    </source>
</evidence>
<evidence type="ECO:0000256" key="1">
    <source>
        <dbReference type="ARBA" id="ARBA00004294"/>
    </source>
</evidence>
<dbReference type="Pfam" id="PF00271">
    <property type="entry name" value="Helicase_C"/>
    <property type="match status" value="1"/>
</dbReference>
<keyword evidence="3" id="KW-0813">Transport</keyword>
<evidence type="ECO:0000256" key="5">
    <source>
        <dbReference type="ARBA" id="ARBA00022787"/>
    </source>
</evidence>
<organism evidence="15">
    <name type="scientific">Haemonchus placei</name>
    <name type="common">Barber's pole worm</name>
    <dbReference type="NCBI Taxonomy" id="6290"/>
    <lineage>
        <taxon>Eukaryota</taxon>
        <taxon>Metazoa</taxon>
        <taxon>Ecdysozoa</taxon>
        <taxon>Nematoda</taxon>
        <taxon>Chromadorea</taxon>
        <taxon>Rhabditida</taxon>
        <taxon>Rhabditina</taxon>
        <taxon>Rhabditomorpha</taxon>
        <taxon>Strongyloidea</taxon>
        <taxon>Trichostrongylidae</taxon>
        <taxon>Haemonchus</taxon>
    </lineage>
</organism>
<dbReference type="Proteomes" id="UP000268014">
    <property type="component" value="Unassembled WGS sequence"/>
</dbReference>
<dbReference type="Pfam" id="PF00270">
    <property type="entry name" value="DEAD"/>
    <property type="match status" value="1"/>
</dbReference>
<dbReference type="STRING" id="6290.A0A0N4W4P7"/>
<dbReference type="OrthoDB" id="198787at2759"/>
<dbReference type="PROSITE" id="PS51194">
    <property type="entry name" value="HELICASE_CTER"/>
    <property type="match status" value="1"/>
</dbReference>
<dbReference type="Gene3D" id="3.40.50.300">
    <property type="entry name" value="P-loop containing nucleotide triphosphate hydrolases"/>
    <property type="match status" value="2"/>
</dbReference>
<dbReference type="GO" id="GO:0005524">
    <property type="term" value="F:ATP binding"/>
    <property type="evidence" value="ECO:0007669"/>
    <property type="project" value="UniProtKB-KW"/>
</dbReference>
<dbReference type="EMBL" id="UZAF01016262">
    <property type="protein sequence ID" value="VDO24188.1"/>
    <property type="molecule type" value="Genomic_DNA"/>
</dbReference>
<comment type="subcellular location">
    <subcellularLocation>
        <location evidence="1">Mitochondrion outer membrane</location>
    </subcellularLocation>
</comment>
<evidence type="ECO:0000256" key="10">
    <source>
        <dbReference type="SAM" id="MobiDB-lite"/>
    </source>
</evidence>
<keyword evidence="14" id="KW-1185">Reference proteome</keyword>
<dbReference type="InterPro" id="IPR014001">
    <property type="entry name" value="Helicase_ATP-bd"/>
</dbReference>
<dbReference type="GO" id="GO:0003676">
    <property type="term" value="F:nucleic acid binding"/>
    <property type="evidence" value="ECO:0007669"/>
    <property type="project" value="InterPro"/>
</dbReference>
<evidence type="ECO:0000313" key="14">
    <source>
        <dbReference type="Proteomes" id="UP000268014"/>
    </source>
</evidence>
<dbReference type="GO" id="GO:0001401">
    <property type="term" value="C:SAM complex"/>
    <property type="evidence" value="ECO:0007669"/>
    <property type="project" value="InterPro"/>
</dbReference>
<dbReference type="Pfam" id="PF17171">
    <property type="entry name" value="GST_C_6"/>
    <property type="match status" value="1"/>
</dbReference>
<dbReference type="CDD" id="cd18785">
    <property type="entry name" value="SF2_C"/>
    <property type="match status" value="1"/>
</dbReference>
<feature type="region of interest" description="Disordered" evidence="10">
    <location>
        <begin position="1"/>
        <end position="53"/>
    </location>
</feature>
<evidence type="ECO:0000256" key="7">
    <source>
        <dbReference type="ARBA" id="ARBA00022927"/>
    </source>
</evidence>
<dbReference type="SMART" id="SM00487">
    <property type="entry name" value="DEXDc"/>
    <property type="match status" value="1"/>
</dbReference>
<dbReference type="OMA" id="WAPRKIL"/>
<dbReference type="PROSITE" id="PS51192">
    <property type="entry name" value="HELICASE_ATP_BIND_1"/>
    <property type="match status" value="1"/>
</dbReference>
<feature type="compositionally biased region" description="Basic and acidic residues" evidence="10">
    <location>
        <begin position="38"/>
        <end position="50"/>
    </location>
</feature>
<dbReference type="PANTHER" id="PTHR12289">
    <property type="entry name" value="METAXIN RELATED"/>
    <property type="match status" value="1"/>
</dbReference>
<evidence type="ECO:0000256" key="6">
    <source>
        <dbReference type="ARBA" id="ARBA00022840"/>
    </source>
</evidence>
<accession>A0A0N4W4P7</accession>
<protein>
    <submittedName>
        <fullName evidence="15">RNA helicase</fullName>
    </submittedName>
</protein>
<dbReference type="SMART" id="SM00490">
    <property type="entry name" value="HELICc"/>
    <property type="match status" value="1"/>
</dbReference>
<dbReference type="Gene3D" id="1.20.1050.10">
    <property type="match status" value="1"/>
</dbReference>
<dbReference type="InterPro" id="IPR033468">
    <property type="entry name" value="Metaxin_GST"/>
</dbReference>
<sequence>MKKKKAAPKRKRKQDSDENSSDEDPPNASEPTSSNDEDGGKESYDDRSDFGEDEVMDIEEAASSSRTEDYQKEFKILGQTEFAPLEKINVTTSWVSSATLFPAELNENNLSDLSSVYGLPDGIFKLVKKRIKSWFPVQKSVLPSLLHDITHVPPIRPRDIAICAPTGSGKTLCYVLPILAQIGSRPSGRLRALVIAPVQTLVKQIEEEFLSFNAYGAKIAALSGATDFSKEQKQLAPDGTCLSDVIISTPTRLMDHLTDRSSGIALTSLRESSQRLSILISRLARSAFKVEQLTSDLFGNRRTKVLRRFKTGTTRVLICSDVLSRGVDVEGIDCVVNYELPKNDRLFVHRAGRTGRAGRPGHVLSLGEGEARKIFVKNVLRKNGLWVNAEEEAIERSMLENHLSRYQKALGYLKKKLEANKAVASDWMTGLLTEIVSNSLALDASQDWDDVYLYTPFLNDQALLYEYAECLAAQAFLRIAQLSYSVRQRPNAEFISPSGKVPLLKVRRTLVPEFSGIVDFVAKKGIKLCAHLSDTQVAEMRAHMSLIDVLLRNVELYITWKHDDTYKQLTRYRYGSVYKWPLNWILPALKRREILTKLQDNGWADKGVDEVLEQYDKALRALSAQLGSKPFLFGNQPTEADALLFGHLFTIITTKLPCMDLKNAILSYANLQEFSTRFETEYFKI</sequence>
<dbReference type="SUPFAM" id="SSF47616">
    <property type="entry name" value="GST C-terminal domain-like"/>
    <property type="match status" value="1"/>
</dbReference>
<evidence type="ECO:0000256" key="8">
    <source>
        <dbReference type="ARBA" id="ARBA00023128"/>
    </source>
</evidence>
<dbReference type="GO" id="GO:0015031">
    <property type="term" value="P:protein transport"/>
    <property type="evidence" value="ECO:0007669"/>
    <property type="project" value="UniProtKB-KW"/>
</dbReference>
<dbReference type="SUPFAM" id="SSF52540">
    <property type="entry name" value="P-loop containing nucleoside triphosphate hydrolases"/>
    <property type="match status" value="1"/>
</dbReference>
<keyword evidence="8" id="KW-0496">Mitochondrion</keyword>
<gene>
    <name evidence="13" type="ORF">HPLM_LOCUS4871</name>
</gene>
<dbReference type="AlphaFoldDB" id="A0A0N4W4P7"/>
<evidence type="ECO:0000256" key="2">
    <source>
        <dbReference type="ARBA" id="ARBA00009170"/>
    </source>
</evidence>
<feature type="compositionally biased region" description="Basic residues" evidence="10">
    <location>
        <begin position="1"/>
        <end position="13"/>
    </location>
</feature>
<name>A0A0N4W4P7_HAEPC</name>
<comment type="similarity">
    <text evidence="2">Belongs to the metaxin family.</text>
</comment>
<dbReference type="GO" id="GO:0007005">
    <property type="term" value="P:mitochondrion organization"/>
    <property type="evidence" value="ECO:0007669"/>
    <property type="project" value="TreeGrafter"/>
</dbReference>
<reference evidence="13 14" key="2">
    <citation type="submission" date="2018-11" db="EMBL/GenBank/DDBJ databases">
        <authorList>
            <consortium name="Pathogen Informatics"/>
        </authorList>
    </citation>
    <scope>NUCLEOTIDE SEQUENCE [LARGE SCALE GENOMIC DNA]</scope>
    <source>
        <strain evidence="13 14">MHpl1</strain>
    </source>
</reference>
<dbReference type="InterPro" id="IPR011545">
    <property type="entry name" value="DEAD/DEAH_box_helicase_dom"/>
</dbReference>
<evidence type="ECO:0000256" key="9">
    <source>
        <dbReference type="ARBA" id="ARBA00023136"/>
    </source>
</evidence>